<dbReference type="EMBL" id="OV651822">
    <property type="protein sequence ID" value="CAH1100519.1"/>
    <property type="molecule type" value="Genomic_DNA"/>
</dbReference>
<dbReference type="AlphaFoldDB" id="A0A9P0G3F9"/>
<gene>
    <name evidence="8" type="ORF">PSYICH_LOCUS1732</name>
</gene>
<dbReference type="Proteomes" id="UP001153636">
    <property type="component" value="Chromosome 10"/>
</dbReference>
<reference evidence="8" key="1">
    <citation type="submission" date="2022-01" db="EMBL/GenBank/DDBJ databases">
        <authorList>
            <person name="King R."/>
        </authorList>
    </citation>
    <scope>NUCLEOTIDE SEQUENCE</scope>
</reference>
<dbReference type="InterPro" id="IPR026686">
    <property type="entry name" value="UPF0708"/>
</dbReference>
<dbReference type="GO" id="GO:0016020">
    <property type="term" value="C:membrane"/>
    <property type="evidence" value="ECO:0007669"/>
    <property type="project" value="UniProtKB-SubCell"/>
</dbReference>
<evidence type="ECO:0000256" key="6">
    <source>
        <dbReference type="ARBA" id="ARBA00023136"/>
    </source>
</evidence>
<keyword evidence="5 7" id="KW-1133">Transmembrane helix</keyword>
<evidence type="ECO:0000256" key="4">
    <source>
        <dbReference type="ARBA" id="ARBA00022692"/>
    </source>
</evidence>
<keyword evidence="4 7" id="KW-0812">Transmembrane</keyword>
<comment type="similarity">
    <text evidence="2">Belongs to the SMIM8 family.</text>
</comment>
<dbReference type="Pfam" id="PF14937">
    <property type="entry name" value="DUF4500"/>
    <property type="match status" value="1"/>
</dbReference>
<evidence type="ECO:0000313" key="8">
    <source>
        <dbReference type="EMBL" id="CAH1100519.1"/>
    </source>
</evidence>
<evidence type="ECO:0000256" key="5">
    <source>
        <dbReference type="ARBA" id="ARBA00022989"/>
    </source>
</evidence>
<dbReference type="PANTHER" id="PTHR14274:SF1">
    <property type="entry name" value="SMALL INTEGRAL MEMBRANE PROTEIN 8"/>
    <property type="match status" value="1"/>
</dbReference>
<proteinExistence type="inferred from homology"/>
<comment type="subcellular location">
    <subcellularLocation>
        <location evidence="1">Membrane</location>
        <topology evidence="1">Single-pass membrane protein</topology>
    </subcellularLocation>
</comment>
<feature type="transmembrane region" description="Helical" evidence="7">
    <location>
        <begin position="76"/>
        <end position="95"/>
    </location>
</feature>
<dbReference type="PANTHER" id="PTHR14274">
    <property type="entry name" value="SMALL INTEGRAL MEMBRANE PROTEIN 8"/>
    <property type="match status" value="1"/>
</dbReference>
<evidence type="ECO:0000256" key="7">
    <source>
        <dbReference type="SAM" id="Phobius"/>
    </source>
</evidence>
<sequence>MSKRPNNLCSHFVANFKLMKKLRLWSKLWNLAKYYFYINPIMSNKNNPAPGDGLRSVRTTTLFRAVNFELYTKPNIFIMGLGLVAITGCAGYIAYMRSKYEGLGFYGAIKEDGTEQFEKKKSKWE</sequence>
<evidence type="ECO:0000256" key="3">
    <source>
        <dbReference type="ARBA" id="ARBA00014451"/>
    </source>
</evidence>
<evidence type="ECO:0000313" key="9">
    <source>
        <dbReference type="Proteomes" id="UP001153636"/>
    </source>
</evidence>
<evidence type="ECO:0000256" key="2">
    <source>
        <dbReference type="ARBA" id="ARBA00009328"/>
    </source>
</evidence>
<accession>A0A9P0G3F9</accession>
<protein>
    <recommendedName>
        <fullName evidence="3">Small integral membrane protein 8</fullName>
    </recommendedName>
</protein>
<keyword evidence="6 7" id="KW-0472">Membrane</keyword>
<evidence type="ECO:0000256" key="1">
    <source>
        <dbReference type="ARBA" id="ARBA00004167"/>
    </source>
</evidence>
<name>A0A9P0G3F9_9CUCU</name>
<keyword evidence="9" id="KW-1185">Reference proteome</keyword>
<dbReference type="OrthoDB" id="1880105at2759"/>
<organism evidence="8 9">
    <name type="scientific">Psylliodes chrysocephalus</name>
    <dbReference type="NCBI Taxonomy" id="3402493"/>
    <lineage>
        <taxon>Eukaryota</taxon>
        <taxon>Metazoa</taxon>
        <taxon>Ecdysozoa</taxon>
        <taxon>Arthropoda</taxon>
        <taxon>Hexapoda</taxon>
        <taxon>Insecta</taxon>
        <taxon>Pterygota</taxon>
        <taxon>Neoptera</taxon>
        <taxon>Endopterygota</taxon>
        <taxon>Coleoptera</taxon>
        <taxon>Polyphaga</taxon>
        <taxon>Cucujiformia</taxon>
        <taxon>Chrysomeloidea</taxon>
        <taxon>Chrysomelidae</taxon>
        <taxon>Galerucinae</taxon>
        <taxon>Alticini</taxon>
        <taxon>Psylliodes</taxon>
    </lineage>
</organism>